<evidence type="ECO:0000256" key="6">
    <source>
        <dbReference type="ARBA" id="ARBA00022801"/>
    </source>
</evidence>
<evidence type="ECO:0000256" key="1">
    <source>
        <dbReference type="ARBA" id="ARBA00001946"/>
    </source>
</evidence>
<accession>A0A644XY23</accession>
<evidence type="ECO:0000256" key="7">
    <source>
        <dbReference type="ARBA" id="ARBA00022833"/>
    </source>
</evidence>
<evidence type="ECO:0000256" key="8">
    <source>
        <dbReference type="ARBA" id="ARBA00022842"/>
    </source>
</evidence>
<dbReference type="Pfam" id="PF00245">
    <property type="entry name" value="Alk_phosphatase"/>
    <property type="match status" value="1"/>
</dbReference>
<dbReference type="AlphaFoldDB" id="A0A644XY23"/>
<dbReference type="PRINTS" id="PR00113">
    <property type="entry name" value="ALKPHPHTASE"/>
</dbReference>
<dbReference type="InterPro" id="IPR001952">
    <property type="entry name" value="Alkaline_phosphatase"/>
</dbReference>
<protein>
    <recommendedName>
        <fullName evidence="10">Alkaline phosphatase</fullName>
    </recommendedName>
</protein>
<dbReference type="Gene3D" id="3.40.720.10">
    <property type="entry name" value="Alkaline Phosphatase, subunit A"/>
    <property type="match status" value="1"/>
</dbReference>
<keyword evidence="7" id="KW-0862">Zinc</keyword>
<dbReference type="GO" id="GO:0046872">
    <property type="term" value="F:metal ion binding"/>
    <property type="evidence" value="ECO:0007669"/>
    <property type="project" value="UniProtKB-KW"/>
</dbReference>
<dbReference type="CDD" id="cd16012">
    <property type="entry name" value="ALP"/>
    <property type="match status" value="1"/>
</dbReference>
<keyword evidence="6" id="KW-0378">Hydrolase</keyword>
<keyword evidence="8" id="KW-0460">Magnesium</keyword>
<dbReference type="InterPro" id="IPR017850">
    <property type="entry name" value="Alkaline_phosphatase_core_sf"/>
</dbReference>
<keyword evidence="4" id="KW-0597">Phosphoprotein</keyword>
<proteinExistence type="inferred from homology"/>
<organism evidence="9">
    <name type="scientific">bioreactor metagenome</name>
    <dbReference type="NCBI Taxonomy" id="1076179"/>
    <lineage>
        <taxon>unclassified sequences</taxon>
        <taxon>metagenomes</taxon>
        <taxon>ecological metagenomes</taxon>
    </lineage>
</organism>
<dbReference type="InterPro" id="IPR018299">
    <property type="entry name" value="Alkaline_phosphatase_AS"/>
</dbReference>
<comment type="similarity">
    <text evidence="3">Belongs to the alkaline phosphatase family.</text>
</comment>
<dbReference type="PROSITE" id="PS00123">
    <property type="entry name" value="ALKALINE_PHOSPHATASE"/>
    <property type="match status" value="1"/>
</dbReference>
<dbReference type="PANTHER" id="PTHR11596:SF5">
    <property type="entry name" value="ALKALINE PHOSPHATASE"/>
    <property type="match status" value="1"/>
</dbReference>
<evidence type="ECO:0000256" key="3">
    <source>
        <dbReference type="ARBA" id="ARBA00005984"/>
    </source>
</evidence>
<dbReference type="SMART" id="SM00098">
    <property type="entry name" value="alkPPc"/>
    <property type="match status" value="1"/>
</dbReference>
<evidence type="ECO:0008006" key="10">
    <source>
        <dbReference type="Google" id="ProtNLM"/>
    </source>
</evidence>
<evidence type="ECO:0000256" key="2">
    <source>
        <dbReference type="ARBA" id="ARBA00001947"/>
    </source>
</evidence>
<dbReference type="SUPFAM" id="SSF53649">
    <property type="entry name" value="Alkaline phosphatase-like"/>
    <property type="match status" value="1"/>
</dbReference>
<sequence length="381" mass="40380">MKQRQVTIALAAGVMLLCSFSSFAQEKTKDVTLYQGGEAYAVKSFPSSFVNKTPKNVILFIGDGMGVSQLFAGLTANRGSLFIENCKYIGFSKTSSADRYVTDSAAGATAISTGTKTYNGAIGVGPDKNPIKTILEEASEQGKATGLVSTSSITHATPASFIAHQPSRSQEEDIATDFLKTDIDVFIGGGYDFFANRADGRNLLHDLVRKGYAVERELSGIENFKGKKLAGLTAPKGNPRVSERGNMLPVSTQTAIRVLQQNEKGFFLMVEGSFIDSGGHGNNTVQVVEEVLDFDQAVGKALEFAAGNGETLVIVTADHETGGMAILDGSVETGMVKGGYATGGHTGVMVPIFAYGPGASEFIGIMENTDIHAKIRNFLLK</sequence>
<dbReference type="EMBL" id="VSSQ01003411">
    <property type="protein sequence ID" value="MPM20561.1"/>
    <property type="molecule type" value="Genomic_DNA"/>
</dbReference>
<comment type="caution">
    <text evidence="9">The sequence shown here is derived from an EMBL/GenBank/DDBJ whole genome shotgun (WGS) entry which is preliminary data.</text>
</comment>
<evidence type="ECO:0000313" key="9">
    <source>
        <dbReference type="EMBL" id="MPM20561.1"/>
    </source>
</evidence>
<name>A0A644XY23_9ZZZZ</name>
<evidence type="ECO:0000256" key="5">
    <source>
        <dbReference type="ARBA" id="ARBA00022723"/>
    </source>
</evidence>
<evidence type="ECO:0000256" key="4">
    <source>
        <dbReference type="ARBA" id="ARBA00022553"/>
    </source>
</evidence>
<comment type="cofactor">
    <cofactor evidence="1">
        <name>Mg(2+)</name>
        <dbReference type="ChEBI" id="CHEBI:18420"/>
    </cofactor>
</comment>
<reference evidence="9" key="1">
    <citation type="submission" date="2019-08" db="EMBL/GenBank/DDBJ databases">
        <authorList>
            <person name="Kucharzyk K."/>
            <person name="Murdoch R.W."/>
            <person name="Higgins S."/>
            <person name="Loffler F."/>
        </authorList>
    </citation>
    <scope>NUCLEOTIDE SEQUENCE</scope>
</reference>
<dbReference type="PANTHER" id="PTHR11596">
    <property type="entry name" value="ALKALINE PHOSPHATASE"/>
    <property type="match status" value="1"/>
</dbReference>
<dbReference type="GO" id="GO:0004035">
    <property type="term" value="F:alkaline phosphatase activity"/>
    <property type="evidence" value="ECO:0007669"/>
    <property type="project" value="TreeGrafter"/>
</dbReference>
<gene>
    <name evidence="9" type="ORF">SDC9_66992</name>
</gene>
<comment type="cofactor">
    <cofactor evidence="2">
        <name>Zn(2+)</name>
        <dbReference type="ChEBI" id="CHEBI:29105"/>
    </cofactor>
</comment>
<keyword evidence="5" id="KW-0479">Metal-binding</keyword>